<dbReference type="SUPFAM" id="SSF50465">
    <property type="entry name" value="EF-Tu/eEF-1alpha/eIF2-gamma C-terminal domain"/>
    <property type="match status" value="1"/>
</dbReference>
<dbReference type="EMBL" id="QNBE01000075">
    <property type="protein sequence ID" value="RKX69602.1"/>
    <property type="molecule type" value="Genomic_DNA"/>
</dbReference>
<proteinExistence type="predicted"/>
<dbReference type="Pfam" id="PF25461">
    <property type="entry name" value="Beta-barrel_SelB"/>
    <property type="match status" value="1"/>
</dbReference>
<evidence type="ECO:0008006" key="8">
    <source>
        <dbReference type="Google" id="ProtNLM"/>
    </source>
</evidence>
<comment type="caution">
    <text evidence="6">The sequence shown here is derived from an EMBL/GenBank/DDBJ whole genome shotgun (WGS) entry which is preliminary data.</text>
</comment>
<evidence type="ECO:0000256" key="2">
    <source>
        <dbReference type="ARBA" id="ARBA00023134"/>
    </source>
</evidence>
<evidence type="ECO:0000313" key="6">
    <source>
        <dbReference type="EMBL" id="RKX69602.1"/>
    </source>
</evidence>
<dbReference type="GO" id="GO:0001514">
    <property type="term" value="P:selenocysteine incorporation"/>
    <property type="evidence" value="ECO:0007669"/>
    <property type="project" value="InterPro"/>
</dbReference>
<dbReference type="Pfam" id="PF09106">
    <property type="entry name" value="WHD_2nd_SelB"/>
    <property type="match status" value="1"/>
</dbReference>
<dbReference type="Gene3D" id="1.10.10.2770">
    <property type="match status" value="1"/>
</dbReference>
<dbReference type="InterPro" id="IPR036388">
    <property type="entry name" value="WH-like_DNA-bd_sf"/>
</dbReference>
<evidence type="ECO:0000313" key="7">
    <source>
        <dbReference type="Proteomes" id="UP000268469"/>
    </source>
</evidence>
<dbReference type="InterPro" id="IPR015191">
    <property type="entry name" value="SelB_WHD4"/>
</dbReference>
<reference evidence="6 7" key="1">
    <citation type="submission" date="2018-06" db="EMBL/GenBank/DDBJ databases">
        <title>Extensive metabolic versatility and redundancy in microbially diverse, dynamic hydrothermal sediments.</title>
        <authorList>
            <person name="Dombrowski N."/>
            <person name="Teske A."/>
            <person name="Baker B.J."/>
        </authorList>
    </citation>
    <scope>NUCLEOTIDE SEQUENCE [LARGE SCALE GENOMIC DNA]</scope>
    <source>
        <strain evidence="6">B36_G15</strain>
    </source>
</reference>
<accession>A0A660SGA8</accession>
<feature type="non-terminal residue" evidence="6">
    <location>
        <position position="1"/>
    </location>
</feature>
<evidence type="ECO:0000259" key="3">
    <source>
        <dbReference type="Pfam" id="PF09106"/>
    </source>
</evidence>
<dbReference type="GO" id="GO:0005525">
    <property type="term" value="F:GTP binding"/>
    <property type="evidence" value="ECO:0007669"/>
    <property type="project" value="UniProtKB-KW"/>
</dbReference>
<evidence type="ECO:0000259" key="4">
    <source>
        <dbReference type="Pfam" id="PF09107"/>
    </source>
</evidence>
<dbReference type="GO" id="GO:0005737">
    <property type="term" value="C:cytoplasm"/>
    <property type="evidence" value="ECO:0007669"/>
    <property type="project" value="InterPro"/>
</dbReference>
<organism evidence="6 7">
    <name type="scientific">candidate division WOR-3 bacterium</name>
    <dbReference type="NCBI Taxonomy" id="2052148"/>
    <lineage>
        <taxon>Bacteria</taxon>
        <taxon>Bacteria division WOR-3</taxon>
    </lineage>
</organism>
<sequence length="384" mass="44167">LQGAEKKEVERGFALVQPGYFKPTRLISARLKVLPSAPRPIRHRHTLIFHIGSAEAMARVIILEKNNLAPGEEGLVQFIFDRPIVCDWGDRFVVRLASPLTTVGGGMVIETATTLLKRKDSGVIERLRFLEEGSLERRVEAELLKYRERPVRISTLAHAIRVDEKLIGEEIKRMGEKVVEIDRHYFHTSHLQSLSSMITEVVEEFHRQNPTRKGIGIGELKSQFSDFDHALVNFTIRQLISSGKFKQSGDFIMAADFSLEIKEEDLALARRIEHEYSVNLFQPKKIDELVAKFGDRVLPIIRMLIDTDKLIDVGELIFHRDAIERSKEIVKEIFERNGEIRVSEFRKAVGTTRKYALPILQYLDRIGLTVKVGEVRKLKRRERR</sequence>
<feature type="domain" description="Translation elongation factor SelB winged helix type 2" evidence="3">
    <location>
        <begin position="200"/>
        <end position="252"/>
    </location>
</feature>
<dbReference type="Gene3D" id="1.10.10.10">
    <property type="entry name" value="Winged helix-like DNA-binding domain superfamily/Winged helix DNA-binding domain"/>
    <property type="match status" value="1"/>
</dbReference>
<keyword evidence="1" id="KW-0547">Nucleotide-binding</keyword>
<dbReference type="AlphaFoldDB" id="A0A660SGA8"/>
<dbReference type="Pfam" id="PF09107">
    <property type="entry name" value="WHD_3rd_SelB"/>
    <property type="match status" value="1"/>
</dbReference>
<dbReference type="InterPro" id="IPR015190">
    <property type="entry name" value="Elong_fac_SelB-wing-hlx_typ-2"/>
</dbReference>
<evidence type="ECO:0000259" key="5">
    <source>
        <dbReference type="Pfam" id="PF25461"/>
    </source>
</evidence>
<dbReference type="GO" id="GO:0003723">
    <property type="term" value="F:RNA binding"/>
    <property type="evidence" value="ECO:0007669"/>
    <property type="project" value="InterPro"/>
</dbReference>
<name>A0A660SGA8_UNCW3</name>
<dbReference type="InterPro" id="IPR057335">
    <property type="entry name" value="Beta-barrel_SelB"/>
</dbReference>
<feature type="domain" description="Elongation factor SelB fourth winged-helix" evidence="4">
    <location>
        <begin position="333"/>
        <end position="378"/>
    </location>
</feature>
<keyword evidence="2" id="KW-0342">GTP-binding</keyword>
<gene>
    <name evidence="6" type="ORF">DRP53_07635</name>
</gene>
<protein>
    <recommendedName>
        <fullName evidence="8">Translation elongation factor SelB winged helix type 3 domain-containing protein</fullName>
    </recommendedName>
</protein>
<dbReference type="InterPro" id="IPR009001">
    <property type="entry name" value="Transl_elong_EF1A/Init_IF2_C"/>
</dbReference>
<feature type="domain" description="Selenocysteine-specific elongation factor beta-barrel" evidence="5">
    <location>
        <begin position="29"/>
        <end position="112"/>
    </location>
</feature>
<dbReference type="InterPro" id="IPR036390">
    <property type="entry name" value="WH_DNA-bd_sf"/>
</dbReference>
<evidence type="ECO:0000256" key="1">
    <source>
        <dbReference type="ARBA" id="ARBA00022741"/>
    </source>
</evidence>
<dbReference type="SUPFAM" id="SSF46785">
    <property type="entry name" value="Winged helix' DNA-binding domain"/>
    <property type="match status" value="2"/>
</dbReference>
<dbReference type="GO" id="GO:0003746">
    <property type="term" value="F:translation elongation factor activity"/>
    <property type="evidence" value="ECO:0007669"/>
    <property type="project" value="InterPro"/>
</dbReference>
<dbReference type="Proteomes" id="UP000268469">
    <property type="component" value="Unassembled WGS sequence"/>
</dbReference>
<dbReference type="CDD" id="cd15491">
    <property type="entry name" value="selB_III"/>
    <property type="match status" value="1"/>
</dbReference>